<evidence type="ECO:0000256" key="2">
    <source>
        <dbReference type="ARBA" id="ARBA00022729"/>
    </source>
</evidence>
<keyword evidence="2 3" id="KW-0732">Signal</keyword>
<accession>A0A7I8D8Y5</accession>
<organism evidence="5 6">
    <name type="scientific">Effusibacillus dendaii</name>
    <dbReference type="NCBI Taxonomy" id="2743772"/>
    <lineage>
        <taxon>Bacteria</taxon>
        <taxon>Bacillati</taxon>
        <taxon>Bacillota</taxon>
        <taxon>Bacilli</taxon>
        <taxon>Bacillales</taxon>
        <taxon>Alicyclobacillaceae</taxon>
        <taxon>Effusibacillus</taxon>
    </lineage>
</organism>
<evidence type="ECO:0000256" key="1">
    <source>
        <dbReference type="ARBA" id="ARBA00010062"/>
    </source>
</evidence>
<dbReference type="AlphaFoldDB" id="A0A7I8D8Y5"/>
<dbReference type="InterPro" id="IPR028082">
    <property type="entry name" value="Peripla_BP_I"/>
</dbReference>
<proteinExistence type="inferred from homology"/>
<dbReference type="Gene3D" id="3.40.50.2300">
    <property type="match status" value="2"/>
</dbReference>
<dbReference type="Pfam" id="PF13458">
    <property type="entry name" value="Peripla_BP_6"/>
    <property type="match status" value="1"/>
</dbReference>
<evidence type="ECO:0000259" key="4">
    <source>
        <dbReference type="Pfam" id="PF13458"/>
    </source>
</evidence>
<feature type="domain" description="Leucine-binding protein" evidence="4">
    <location>
        <begin position="40"/>
        <end position="354"/>
    </location>
</feature>
<sequence length="401" mass="42841">MNRKWKSLLALTTVSSMLFLTACGSGGDKQAAGGSGSTKEVTIGYTGPLSGGAALYGKNALDGIEMAAEEINNAGGIKVGKDTVKLKVVSLDDKYLPNESVTNARRLKQENKASIIFCPHSGGILALQQINQQENFLIGAYTSEPRVIQTNNALSVRIPPGYDNYPKPWSEEMMKRFGKKLALVPTTSQYGKDWSALMTKTWKDLGGEVVADSAVDYNKQSDFSAAITKALAANPDVLFVGGPSQPTALVIKAARDQGFKGGFIVMDQAKVEEIEPVVKDVKLLEGYIGVYPASKVDSAGVKAVVAAYQKKFGADKLPTSETLYNYGALIIFAKAMELAGKTDDAKAIRAKLDDAAKQVSKDKLPFDLLGVSQSGAFNIVPSAVTVKDGKEVEVKLPEPKY</sequence>
<dbReference type="KEGG" id="eff:skT53_04440"/>
<feature type="signal peptide" evidence="3">
    <location>
        <begin position="1"/>
        <end position="22"/>
    </location>
</feature>
<name>A0A7I8D8Y5_9BACL</name>
<reference evidence="5 6" key="1">
    <citation type="submission" date="2020-08" db="EMBL/GenBank/DDBJ databases">
        <title>Complete Genome Sequence of Effusibacillus dendaii Strain skT53, Isolated from Farmland soil.</title>
        <authorList>
            <person name="Konishi T."/>
            <person name="Kawasaki H."/>
        </authorList>
    </citation>
    <scope>NUCLEOTIDE SEQUENCE [LARGE SCALE GENOMIC DNA]</scope>
    <source>
        <strain evidence="6">skT53</strain>
    </source>
</reference>
<dbReference type="PANTHER" id="PTHR30483:SF6">
    <property type="entry name" value="PERIPLASMIC BINDING PROTEIN OF ABC TRANSPORTER FOR NATURAL AMINO ACIDS"/>
    <property type="match status" value="1"/>
</dbReference>
<dbReference type="CDD" id="cd06336">
    <property type="entry name" value="PBP1_ABC_ligand_binding-like"/>
    <property type="match status" value="1"/>
</dbReference>
<feature type="chain" id="PRO_5038424231" evidence="3">
    <location>
        <begin position="23"/>
        <end position="401"/>
    </location>
</feature>
<dbReference type="Proteomes" id="UP000593802">
    <property type="component" value="Chromosome"/>
</dbReference>
<comment type="similarity">
    <text evidence="1">Belongs to the leucine-binding protein family.</text>
</comment>
<dbReference type="EMBL" id="AP023366">
    <property type="protein sequence ID" value="BCJ85459.1"/>
    <property type="molecule type" value="Genomic_DNA"/>
</dbReference>
<gene>
    <name evidence="5" type="ORF">skT53_04440</name>
</gene>
<dbReference type="PANTHER" id="PTHR30483">
    <property type="entry name" value="LEUCINE-SPECIFIC-BINDING PROTEIN"/>
    <property type="match status" value="1"/>
</dbReference>
<dbReference type="InterPro" id="IPR028081">
    <property type="entry name" value="Leu-bd"/>
</dbReference>
<evidence type="ECO:0000313" key="6">
    <source>
        <dbReference type="Proteomes" id="UP000593802"/>
    </source>
</evidence>
<dbReference type="RefSeq" id="WP_200759579.1">
    <property type="nucleotide sequence ID" value="NZ_AP023366.1"/>
</dbReference>
<evidence type="ECO:0000256" key="3">
    <source>
        <dbReference type="SAM" id="SignalP"/>
    </source>
</evidence>
<keyword evidence="6" id="KW-1185">Reference proteome</keyword>
<protein>
    <submittedName>
        <fullName evidence="5">Branched-chain amino acid ABC transporter substrate-binding protein</fullName>
    </submittedName>
</protein>
<dbReference type="SUPFAM" id="SSF53822">
    <property type="entry name" value="Periplasmic binding protein-like I"/>
    <property type="match status" value="1"/>
</dbReference>
<dbReference type="PROSITE" id="PS51257">
    <property type="entry name" value="PROKAR_LIPOPROTEIN"/>
    <property type="match status" value="1"/>
</dbReference>
<dbReference type="InterPro" id="IPR051010">
    <property type="entry name" value="BCAA_transport"/>
</dbReference>
<evidence type="ECO:0000313" key="5">
    <source>
        <dbReference type="EMBL" id="BCJ85459.1"/>
    </source>
</evidence>